<comment type="similarity">
    <text evidence="11">Belongs to the tRNA nucleotidyltransferase/poly(A) polymerase family.</text>
</comment>
<sequence length="472" mass="53656">MNPVQLPDHKIFELVADTATALKMPAYVIGGFVRDLILKRPSKDIDVVCVGDGMKLAEAVAQALPGKPKVTVFKNFGTAMLRAGDLEVEFVGARKESYQRHSRKPEVEAGTLEDDLKRRDFTINALGISLNKADFGQLVDMFGGMQDIKRKTIRTPLEPGITFSDDPLRMMRAVRFATQLHFDIEPDTFDAIIAHKHRIEIVSKERIADELNKIILADTPSYGFKLLFQSGLLQLIFPKMAALQGIDTVNGNTHKDNFYHTLQVLDNVAKVSKDLWLRWAAIMHDIAKPDTKRYHPKVGWTFHGHEDKGARMVPRLFQELKLPLNEHMKFVQKLVRLHLRPIALVKETVTDSAVRRLLFEAGEDIDALMQLCKADITSKDHNRVKRYLQNFAKVEEKLRQVEESDKLRNFQPVITGEIIMETFGLKPSREVGILKEAITEAILEGEIRNEYEEAFAFLVEKGKKMGFTITEN</sequence>
<reference evidence="13 14" key="1">
    <citation type="submission" date="2019-07" db="EMBL/GenBank/DDBJ databases">
        <title>Whole genome shotgun sequence of Adhaeribacter aerolatus NBRC 106133.</title>
        <authorList>
            <person name="Hosoyama A."/>
            <person name="Uohara A."/>
            <person name="Ohji S."/>
            <person name="Ichikawa N."/>
        </authorList>
    </citation>
    <scope>NUCLEOTIDE SEQUENCE [LARGE SCALE GENOMIC DNA]</scope>
    <source>
        <strain evidence="13 14">NBRC 106133</strain>
    </source>
</reference>
<evidence type="ECO:0000256" key="9">
    <source>
        <dbReference type="ARBA" id="ARBA00022842"/>
    </source>
</evidence>
<dbReference type="InterPro" id="IPR050124">
    <property type="entry name" value="tRNA_CCA-adding_enzyme"/>
</dbReference>
<keyword evidence="8" id="KW-0067">ATP-binding</keyword>
<comment type="cofactor">
    <cofactor evidence="1">
        <name>Mg(2+)</name>
        <dbReference type="ChEBI" id="CHEBI:18420"/>
    </cofactor>
</comment>
<evidence type="ECO:0000256" key="4">
    <source>
        <dbReference type="ARBA" id="ARBA00022695"/>
    </source>
</evidence>
<dbReference type="Proteomes" id="UP000321532">
    <property type="component" value="Unassembled WGS sequence"/>
</dbReference>
<keyword evidence="9" id="KW-0460">Magnesium</keyword>
<keyword evidence="6" id="KW-0547">Nucleotide-binding</keyword>
<comment type="caution">
    <text evidence="13">The sequence shown here is derived from an EMBL/GenBank/DDBJ whole genome shotgun (WGS) entry which is preliminary data.</text>
</comment>
<keyword evidence="7" id="KW-0692">RNA repair</keyword>
<dbReference type="Gene3D" id="1.10.246.80">
    <property type="match status" value="1"/>
</dbReference>
<dbReference type="CDD" id="cd00077">
    <property type="entry name" value="HDc"/>
    <property type="match status" value="1"/>
</dbReference>
<dbReference type="InterPro" id="IPR006674">
    <property type="entry name" value="HD_domain"/>
</dbReference>
<dbReference type="PANTHER" id="PTHR47545:SF1">
    <property type="entry name" value="MULTIFUNCTIONAL CCA PROTEIN"/>
    <property type="match status" value="1"/>
</dbReference>
<dbReference type="InterPro" id="IPR003607">
    <property type="entry name" value="HD/PDEase_dom"/>
</dbReference>
<dbReference type="OrthoDB" id="9805698at2"/>
<evidence type="ECO:0000259" key="12">
    <source>
        <dbReference type="SMART" id="SM00471"/>
    </source>
</evidence>
<dbReference type="GO" id="GO:0008033">
    <property type="term" value="P:tRNA processing"/>
    <property type="evidence" value="ECO:0007669"/>
    <property type="project" value="UniProtKB-KW"/>
</dbReference>
<organism evidence="13 14">
    <name type="scientific">Adhaeribacter aerolatus</name>
    <dbReference type="NCBI Taxonomy" id="670289"/>
    <lineage>
        <taxon>Bacteria</taxon>
        <taxon>Pseudomonadati</taxon>
        <taxon>Bacteroidota</taxon>
        <taxon>Cytophagia</taxon>
        <taxon>Cytophagales</taxon>
        <taxon>Hymenobacteraceae</taxon>
        <taxon>Adhaeribacter</taxon>
    </lineage>
</organism>
<dbReference type="CDD" id="cd05398">
    <property type="entry name" value="NT_ClassII-CCAase"/>
    <property type="match status" value="1"/>
</dbReference>
<evidence type="ECO:0000256" key="10">
    <source>
        <dbReference type="ARBA" id="ARBA00022884"/>
    </source>
</evidence>
<feature type="domain" description="HD/PDEase" evidence="12">
    <location>
        <begin position="253"/>
        <end position="377"/>
    </location>
</feature>
<evidence type="ECO:0000256" key="2">
    <source>
        <dbReference type="ARBA" id="ARBA00022679"/>
    </source>
</evidence>
<dbReference type="RefSeq" id="WP_146904277.1">
    <property type="nucleotide sequence ID" value="NZ_BJYS01000048.1"/>
</dbReference>
<dbReference type="SMART" id="SM00471">
    <property type="entry name" value="HDc"/>
    <property type="match status" value="1"/>
</dbReference>
<dbReference type="Pfam" id="PF12627">
    <property type="entry name" value="PolyA_pol_RNAbd"/>
    <property type="match status" value="1"/>
</dbReference>
<keyword evidence="14" id="KW-1185">Reference proteome</keyword>
<keyword evidence="4" id="KW-0548">Nucleotidyltransferase</keyword>
<dbReference type="SUPFAM" id="SSF81891">
    <property type="entry name" value="Poly A polymerase C-terminal region-like"/>
    <property type="match status" value="1"/>
</dbReference>
<dbReference type="GO" id="GO:0003723">
    <property type="term" value="F:RNA binding"/>
    <property type="evidence" value="ECO:0007669"/>
    <property type="project" value="UniProtKB-KW"/>
</dbReference>
<evidence type="ECO:0000256" key="11">
    <source>
        <dbReference type="RuleBase" id="RU003953"/>
    </source>
</evidence>
<evidence type="ECO:0000313" key="13">
    <source>
        <dbReference type="EMBL" id="GEO07005.1"/>
    </source>
</evidence>
<evidence type="ECO:0000256" key="6">
    <source>
        <dbReference type="ARBA" id="ARBA00022741"/>
    </source>
</evidence>
<dbReference type="PANTHER" id="PTHR47545">
    <property type="entry name" value="MULTIFUNCTIONAL CCA PROTEIN"/>
    <property type="match status" value="1"/>
</dbReference>
<evidence type="ECO:0000256" key="1">
    <source>
        <dbReference type="ARBA" id="ARBA00001946"/>
    </source>
</evidence>
<evidence type="ECO:0000256" key="3">
    <source>
        <dbReference type="ARBA" id="ARBA00022694"/>
    </source>
</evidence>
<dbReference type="InterPro" id="IPR002646">
    <property type="entry name" value="PolA_pol_head_dom"/>
</dbReference>
<dbReference type="InterPro" id="IPR032828">
    <property type="entry name" value="PolyA_RNA-bd"/>
</dbReference>
<dbReference type="Pfam" id="PF01743">
    <property type="entry name" value="PolyA_pol"/>
    <property type="match status" value="1"/>
</dbReference>
<dbReference type="Pfam" id="PF01966">
    <property type="entry name" value="HD"/>
    <property type="match status" value="1"/>
</dbReference>
<evidence type="ECO:0000256" key="7">
    <source>
        <dbReference type="ARBA" id="ARBA00022800"/>
    </source>
</evidence>
<evidence type="ECO:0000313" key="14">
    <source>
        <dbReference type="Proteomes" id="UP000321532"/>
    </source>
</evidence>
<dbReference type="GO" id="GO:0042245">
    <property type="term" value="P:RNA repair"/>
    <property type="evidence" value="ECO:0007669"/>
    <property type="project" value="UniProtKB-KW"/>
</dbReference>
<dbReference type="InterPro" id="IPR006675">
    <property type="entry name" value="HDIG_dom"/>
</dbReference>
<dbReference type="FunFam" id="3.30.460.10:FF:000033">
    <property type="entry name" value="Poly A polymerase head domain protein"/>
    <property type="match status" value="1"/>
</dbReference>
<dbReference type="NCBIfam" id="TIGR00277">
    <property type="entry name" value="HDIG"/>
    <property type="match status" value="1"/>
</dbReference>
<dbReference type="GO" id="GO:0046872">
    <property type="term" value="F:metal ion binding"/>
    <property type="evidence" value="ECO:0007669"/>
    <property type="project" value="UniProtKB-KW"/>
</dbReference>
<evidence type="ECO:0000256" key="5">
    <source>
        <dbReference type="ARBA" id="ARBA00022723"/>
    </source>
</evidence>
<dbReference type="GO" id="GO:0005524">
    <property type="term" value="F:ATP binding"/>
    <property type="evidence" value="ECO:0007669"/>
    <property type="project" value="UniProtKB-KW"/>
</dbReference>
<dbReference type="AlphaFoldDB" id="A0A512B4U6"/>
<protein>
    <submittedName>
        <fullName evidence="13">tRNA nucleotidyltransferase</fullName>
    </submittedName>
</protein>
<dbReference type="GO" id="GO:0016779">
    <property type="term" value="F:nucleotidyltransferase activity"/>
    <property type="evidence" value="ECO:0007669"/>
    <property type="project" value="UniProtKB-KW"/>
</dbReference>
<keyword evidence="3" id="KW-0819">tRNA processing</keyword>
<keyword evidence="2 11" id="KW-0808">Transferase</keyword>
<dbReference type="InterPro" id="IPR043519">
    <property type="entry name" value="NT_sf"/>
</dbReference>
<keyword evidence="10 11" id="KW-0694">RNA-binding</keyword>
<accession>A0A512B4U6</accession>
<dbReference type="SUPFAM" id="SSF81301">
    <property type="entry name" value="Nucleotidyltransferase"/>
    <property type="match status" value="1"/>
</dbReference>
<proteinExistence type="inferred from homology"/>
<dbReference type="Gene3D" id="1.10.3090.10">
    <property type="entry name" value="cca-adding enzyme, domain 2"/>
    <property type="match status" value="1"/>
</dbReference>
<gene>
    <name evidence="13" type="ORF">AAE02nite_46690</name>
</gene>
<dbReference type="EMBL" id="BJYS01000048">
    <property type="protein sequence ID" value="GEO07005.1"/>
    <property type="molecule type" value="Genomic_DNA"/>
</dbReference>
<keyword evidence="5" id="KW-0479">Metal-binding</keyword>
<dbReference type="Gene3D" id="3.30.460.10">
    <property type="entry name" value="Beta Polymerase, domain 2"/>
    <property type="match status" value="1"/>
</dbReference>
<evidence type="ECO:0000256" key="8">
    <source>
        <dbReference type="ARBA" id="ARBA00022840"/>
    </source>
</evidence>
<name>A0A512B4U6_9BACT</name>